<evidence type="ECO:0000256" key="2">
    <source>
        <dbReference type="ARBA" id="ARBA00022692"/>
    </source>
</evidence>
<dbReference type="GO" id="GO:0005829">
    <property type="term" value="C:cytosol"/>
    <property type="evidence" value="ECO:0007669"/>
    <property type="project" value="GOC"/>
</dbReference>
<dbReference type="OrthoDB" id="204784at2759"/>
<gene>
    <name evidence="8" type="ORF">EDS130_LOCUS7606</name>
</gene>
<accession>A0A813WEZ9</accession>
<protein>
    <submittedName>
        <fullName evidence="8">Uncharacterized protein</fullName>
    </submittedName>
</protein>
<reference evidence="8" key="1">
    <citation type="submission" date="2021-02" db="EMBL/GenBank/DDBJ databases">
        <authorList>
            <person name="Nowell W R."/>
        </authorList>
    </citation>
    <scope>NUCLEOTIDE SEQUENCE</scope>
</reference>
<keyword evidence="5 7" id="KW-0472">Membrane</keyword>
<comment type="caution">
    <text evidence="8">The sequence shown here is derived from an EMBL/GenBank/DDBJ whole genome shotgun (WGS) entry which is preliminary data.</text>
</comment>
<keyword evidence="3 7" id="KW-1133">Transmembrane helix</keyword>
<dbReference type="InterPro" id="IPR045176">
    <property type="entry name" value="Got1"/>
</dbReference>
<dbReference type="PANTHER" id="PTHR21493">
    <property type="entry name" value="CGI-141-RELATED/LIPASE CONTAINING PROTEIN"/>
    <property type="match status" value="1"/>
</dbReference>
<keyword evidence="4" id="KW-0333">Golgi apparatus</keyword>
<proteinExistence type="inferred from homology"/>
<name>A0A813WEZ9_ADIRI</name>
<dbReference type="GO" id="GO:0000139">
    <property type="term" value="C:Golgi membrane"/>
    <property type="evidence" value="ECO:0007669"/>
    <property type="project" value="UniProtKB-SubCell"/>
</dbReference>
<evidence type="ECO:0000256" key="4">
    <source>
        <dbReference type="ARBA" id="ARBA00023034"/>
    </source>
</evidence>
<evidence type="ECO:0000256" key="5">
    <source>
        <dbReference type="ARBA" id="ARBA00023136"/>
    </source>
</evidence>
<dbReference type="PANTHER" id="PTHR21493:SF9">
    <property type="entry name" value="GOLGI TRANSPORT PROTEIN 1-RELATED"/>
    <property type="match status" value="1"/>
</dbReference>
<sequence length="204" mass="22897">MLCNYFLFLTVFRLLIFFFHRRRLLLLLLPTVQMAFWDLSDSQRMGAGLIGFAFFFILLGFSLFFDRALLALGNIFLIVGVILLLGLGRARTFFVQPDRLTGSACFFVGIALLLLRWPIVGVILEIIGFYKLFGGFFPVIISVLRSIPGFGLVLSLPYISTLINKLEGTNTRKSTLKKPTVTTIPPAPSRSVNIGQELSNRNVK</sequence>
<organism evidence="8 9">
    <name type="scientific">Adineta ricciae</name>
    <name type="common">Rotifer</name>
    <dbReference type="NCBI Taxonomy" id="249248"/>
    <lineage>
        <taxon>Eukaryota</taxon>
        <taxon>Metazoa</taxon>
        <taxon>Spiralia</taxon>
        <taxon>Gnathifera</taxon>
        <taxon>Rotifera</taxon>
        <taxon>Eurotatoria</taxon>
        <taxon>Bdelloidea</taxon>
        <taxon>Adinetida</taxon>
        <taxon>Adinetidae</taxon>
        <taxon>Adineta</taxon>
    </lineage>
</organism>
<evidence type="ECO:0000256" key="6">
    <source>
        <dbReference type="ARBA" id="ARBA00025799"/>
    </source>
</evidence>
<evidence type="ECO:0000313" key="9">
    <source>
        <dbReference type="Proteomes" id="UP000663852"/>
    </source>
</evidence>
<evidence type="ECO:0000256" key="1">
    <source>
        <dbReference type="ARBA" id="ARBA00004653"/>
    </source>
</evidence>
<feature type="transmembrane region" description="Helical" evidence="7">
    <location>
        <begin position="45"/>
        <end position="65"/>
    </location>
</feature>
<keyword evidence="2 7" id="KW-0812">Transmembrane</keyword>
<dbReference type="GO" id="GO:0042147">
    <property type="term" value="P:retrograde transport, endosome to Golgi"/>
    <property type="evidence" value="ECO:0007669"/>
    <property type="project" value="InterPro"/>
</dbReference>
<comment type="subcellular location">
    <subcellularLocation>
        <location evidence="1">Golgi apparatus membrane</location>
        <topology evidence="1">Multi-pass membrane protein</topology>
    </subcellularLocation>
</comment>
<dbReference type="EMBL" id="CAJNOJ010000023">
    <property type="protein sequence ID" value="CAF0856933.1"/>
    <property type="molecule type" value="Genomic_DNA"/>
</dbReference>
<dbReference type="AlphaFoldDB" id="A0A813WEZ9"/>
<feature type="transmembrane region" description="Helical" evidence="7">
    <location>
        <begin position="71"/>
        <end position="88"/>
    </location>
</feature>
<feature type="transmembrane region" description="Helical" evidence="7">
    <location>
        <begin position="6"/>
        <end position="24"/>
    </location>
</feature>
<evidence type="ECO:0000313" key="8">
    <source>
        <dbReference type="EMBL" id="CAF0856933.1"/>
    </source>
</evidence>
<dbReference type="Proteomes" id="UP000663852">
    <property type="component" value="Unassembled WGS sequence"/>
</dbReference>
<feature type="transmembrane region" description="Helical" evidence="7">
    <location>
        <begin position="100"/>
        <end position="130"/>
    </location>
</feature>
<evidence type="ECO:0000256" key="7">
    <source>
        <dbReference type="SAM" id="Phobius"/>
    </source>
</evidence>
<dbReference type="InterPro" id="IPR007305">
    <property type="entry name" value="Vesicle_transpt_Got1/SFT2"/>
</dbReference>
<comment type="similarity">
    <text evidence="6">Belongs to the GOT1 family.</text>
</comment>
<dbReference type="GO" id="GO:0006888">
    <property type="term" value="P:endoplasmic reticulum to Golgi vesicle-mediated transport"/>
    <property type="evidence" value="ECO:0007669"/>
    <property type="project" value="InterPro"/>
</dbReference>
<evidence type="ECO:0000256" key="3">
    <source>
        <dbReference type="ARBA" id="ARBA00022989"/>
    </source>
</evidence>
<feature type="transmembrane region" description="Helical" evidence="7">
    <location>
        <begin position="136"/>
        <end position="159"/>
    </location>
</feature>
<dbReference type="Pfam" id="PF04178">
    <property type="entry name" value="Got1"/>
    <property type="match status" value="1"/>
</dbReference>